<sequence>MLKLLLPDNINLIIPEFYLDIPSNSSSEEIKAALKSPSIRLDEKSLSLLDQLPDIQQLTQFVMVENSLFDLNNITRFKFVHHQALFKVLQKKPTLRNSISTIDHYKRFVIT</sequence>
<evidence type="ECO:0000313" key="2">
    <source>
        <dbReference type="Proteomes" id="UP000201728"/>
    </source>
</evidence>
<dbReference type="KEGG" id="lcd:clem_05600"/>
<gene>
    <name evidence="1" type="ORF">clem_05600</name>
</gene>
<organism evidence="1 2">
    <name type="scientific">Legionella clemsonensis</name>
    <dbReference type="NCBI Taxonomy" id="1867846"/>
    <lineage>
        <taxon>Bacteria</taxon>
        <taxon>Pseudomonadati</taxon>
        <taxon>Pseudomonadota</taxon>
        <taxon>Gammaproteobacteria</taxon>
        <taxon>Legionellales</taxon>
        <taxon>Legionellaceae</taxon>
        <taxon>Legionella</taxon>
    </lineage>
</organism>
<keyword evidence="2" id="KW-1185">Reference proteome</keyword>
<evidence type="ECO:0000313" key="1">
    <source>
        <dbReference type="EMBL" id="ASQ45676.1"/>
    </source>
</evidence>
<proteinExistence type="predicted"/>
<dbReference type="EMBL" id="CP016397">
    <property type="protein sequence ID" value="ASQ45676.1"/>
    <property type="molecule type" value="Genomic_DNA"/>
</dbReference>
<name>A0A222P1G3_9GAMM</name>
<protein>
    <submittedName>
        <fullName evidence="1">Uncharacterized protein</fullName>
    </submittedName>
</protein>
<accession>A0A222P1G3</accession>
<dbReference type="Proteomes" id="UP000201728">
    <property type="component" value="Chromosome"/>
</dbReference>
<dbReference type="RefSeq" id="WP_094090711.1">
    <property type="nucleotide sequence ID" value="NZ_CP016397.1"/>
</dbReference>
<reference evidence="2" key="1">
    <citation type="submission" date="2016-07" db="EMBL/GenBank/DDBJ databases">
        <authorList>
            <person name="Florea S."/>
            <person name="Webb J.S."/>
            <person name="Jaromczyk J."/>
            <person name="Schardl C.L."/>
        </authorList>
    </citation>
    <scope>NUCLEOTIDE SEQUENCE [LARGE SCALE GENOMIC DNA]</scope>
    <source>
        <strain evidence="2">CDC-D5610</strain>
    </source>
</reference>
<dbReference type="AlphaFoldDB" id="A0A222P1G3"/>